<dbReference type="OrthoDB" id="246527at2"/>
<feature type="domain" description="Transposase IS801/IS1294" evidence="2">
    <location>
        <begin position="141"/>
        <end position="175"/>
    </location>
</feature>
<dbReference type="Proteomes" id="UP000187735">
    <property type="component" value="Chromosome"/>
</dbReference>
<dbReference type="InterPro" id="IPR026889">
    <property type="entry name" value="Zn_Tnp"/>
</dbReference>
<dbReference type="KEGG" id="fmr:Fuma_00802"/>
<proteinExistence type="predicted"/>
<dbReference type="EMBL" id="CP017641">
    <property type="protein sequence ID" value="APZ91216.1"/>
    <property type="molecule type" value="Genomic_DNA"/>
</dbReference>
<evidence type="ECO:0000313" key="4">
    <source>
        <dbReference type="EMBL" id="APZ91212.1"/>
    </source>
</evidence>
<evidence type="ECO:0000313" key="5">
    <source>
        <dbReference type="EMBL" id="APZ91216.1"/>
    </source>
</evidence>
<feature type="domain" description="Transposase zinc-binding" evidence="3">
    <location>
        <begin position="8"/>
        <end position="98"/>
    </location>
</feature>
<dbReference type="KEGG" id="fmr:Fuma_01390"/>
<reference evidence="8 11" key="1">
    <citation type="journal article" date="2016" name="Front. Microbiol.">
        <title>Fuerstia marisgermanicae gen. nov., sp. nov., an Unusual Member of the Phylum Planctomycetes from the German Wadden Sea.</title>
        <authorList>
            <person name="Kohn T."/>
            <person name="Heuer A."/>
            <person name="Jogler M."/>
            <person name="Vollmers J."/>
            <person name="Boedeker C."/>
            <person name="Bunk B."/>
            <person name="Rast P."/>
            <person name="Borchert D."/>
            <person name="Glockner I."/>
            <person name="Freese H.M."/>
            <person name="Klenk H.P."/>
            <person name="Overmann J."/>
            <person name="Kaster A.K."/>
            <person name="Rohde M."/>
            <person name="Wiegand S."/>
            <person name="Jogler C."/>
        </authorList>
    </citation>
    <scope>NUCLEOTIDE SEQUENCE [LARGE SCALE GENOMIC DNA]</scope>
    <source>
        <strain evidence="8 11">NH11</strain>
    </source>
</reference>
<keyword evidence="11" id="KW-1185">Reference proteome</keyword>
<dbReference type="GO" id="GO:0004803">
    <property type="term" value="F:transposase activity"/>
    <property type="evidence" value="ECO:0007669"/>
    <property type="project" value="InterPro"/>
</dbReference>
<sequence>MPTVADVLRQHGDDYLKQFGERMPLQHKRVLSFISKCRTGELGHLRYDCGDCQRTHWVGRSCNNRHCPNCQSDKTQKWLADRLSELLPVPYFMVTFTVPEALRKVVRAHQDVCYRALFDCGSQTIHELASGKRFVGTKRMGFFGVLHTWGRDFTVYNPHVHFVVPGGGVSEDGSQEPTATPRRMKRTRSSGSPRHGPPGPPGWQQCPPNFLLPEKAASTVFPAKFRDAVRAAGIEDEFLAADPRAWTRPWVMDVEAVGDGRGVLKYLAPYVYRVAISNNRIESMNETHVTYRYTPSGKKFSKRRKVSGQEFVRGFLQHVLPPNFHRIRYYGFLHSHSSLSIDYVRMLACFYLGMCYILAKRAVAEEPPKRPMVCRECGGDLHLVMITDHVGRVLYEHPLPYLDSG</sequence>
<dbReference type="KEGG" id="fmr:Fuma_02586"/>
<evidence type="ECO:0000313" key="8">
    <source>
        <dbReference type="EMBL" id="APZ92974.1"/>
    </source>
</evidence>
<evidence type="ECO:0000313" key="10">
    <source>
        <dbReference type="EMBL" id="APZ95379.1"/>
    </source>
</evidence>
<dbReference type="KEGG" id="fmr:Fuma_03657"/>
<dbReference type="Pfam" id="PF14319">
    <property type="entry name" value="Zn_Tnp_IS91"/>
    <property type="match status" value="1"/>
</dbReference>
<dbReference type="PANTHER" id="PTHR37023">
    <property type="entry name" value="TRANSPOSASE"/>
    <property type="match status" value="1"/>
</dbReference>
<evidence type="ECO:0000259" key="2">
    <source>
        <dbReference type="Pfam" id="PF04986"/>
    </source>
</evidence>
<dbReference type="EMBL" id="CP017641">
    <property type="protein sequence ID" value="APZ91225.1"/>
    <property type="molecule type" value="Genomic_DNA"/>
</dbReference>
<dbReference type="GO" id="GO:0003677">
    <property type="term" value="F:DNA binding"/>
    <property type="evidence" value="ECO:0007669"/>
    <property type="project" value="InterPro"/>
</dbReference>
<evidence type="ECO:0000313" key="9">
    <source>
        <dbReference type="EMBL" id="APZ94036.1"/>
    </source>
</evidence>
<dbReference type="GO" id="GO:0006313">
    <property type="term" value="P:DNA transposition"/>
    <property type="evidence" value="ECO:0007669"/>
    <property type="project" value="InterPro"/>
</dbReference>
<dbReference type="EMBL" id="CP017641">
    <property type="protein sequence ID" value="APZ91212.1"/>
    <property type="molecule type" value="Genomic_DNA"/>
</dbReference>
<dbReference type="RefSeq" id="WP_077023010.1">
    <property type="nucleotide sequence ID" value="NZ_CP017641.1"/>
</dbReference>
<dbReference type="Pfam" id="PF04986">
    <property type="entry name" value="Y2_Tnp"/>
    <property type="match status" value="2"/>
</dbReference>
<evidence type="ECO:0000313" key="11">
    <source>
        <dbReference type="Proteomes" id="UP000187735"/>
    </source>
</evidence>
<dbReference type="EMBL" id="CP017641">
    <property type="protein sequence ID" value="APZ92974.1"/>
    <property type="molecule type" value="Genomic_DNA"/>
</dbReference>
<dbReference type="EMBL" id="CP017641">
    <property type="protein sequence ID" value="APZ94036.1"/>
    <property type="molecule type" value="Genomic_DNA"/>
</dbReference>
<evidence type="ECO:0000313" key="6">
    <source>
        <dbReference type="EMBL" id="APZ91225.1"/>
    </source>
</evidence>
<feature type="domain" description="Transposase IS801/IS1294" evidence="2">
    <location>
        <begin position="203"/>
        <end position="336"/>
    </location>
</feature>
<accession>A0A1P8WFZ6</accession>
<dbReference type="AlphaFoldDB" id="A0A1P8WFZ6"/>
<evidence type="ECO:0000313" key="7">
    <source>
        <dbReference type="EMBL" id="APZ91796.1"/>
    </source>
</evidence>
<dbReference type="EMBL" id="CP017641">
    <property type="protein sequence ID" value="APZ91796.1"/>
    <property type="molecule type" value="Genomic_DNA"/>
</dbReference>
<dbReference type="KEGG" id="fmr:Fuma_00811"/>
<organism evidence="8 11">
    <name type="scientific">Fuerstiella marisgermanici</name>
    <dbReference type="NCBI Taxonomy" id="1891926"/>
    <lineage>
        <taxon>Bacteria</taxon>
        <taxon>Pseudomonadati</taxon>
        <taxon>Planctomycetota</taxon>
        <taxon>Planctomycetia</taxon>
        <taxon>Planctomycetales</taxon>
        <taxon>Planctomycetaceae</taxon>
        <taxon>Fuerstiella</taxon>
    </lineage>
</organism>
<dbReference type="PANTHER" id="PTHR37023:SF1">
    <property type="entry name" value="ISSOD25 TRANSPOSASE TNPA_ISSOD25"/>
    <property type="match status" value="1"/>
</dbReference>
<gene>
    <name evidence="4" type="ORF">Fuma_00798</name>
    <name evidence="5" type="ORF">Fuma_00802</name>
    <name evidence="6" type="ORF">Fuma_00811</name>
    <name evidence="7" type="ORF">Fuma_01390</name>
    <name evidence="8" type="ORF">Fuma_02586</name>
    <name evidence="9" type="ORF">Fuma_03657</name>
    <name evidence="10" type="ORF">Fuma_05037</name>
</gene>
<evidence type="ECO:0000259" key="3">
    <source>
        <dbReference type="Pfam" id="PF14319"/>
    </source>
</evidence>
<evidence type="ECO:0000256" key="1">
    <source>
        <dbReference type="SAM" id="MobiDB-lite"/>
    </source>
</evidence>
<dbReference type="InterPro" id="IPR007069">
    <property type="entry name" value="Transposase_32"/>
</dbReference>
<name>A0A1P8WFZ6_9PLAN</name>
<feature type="region of interest" description="Disordered" evidence="1">
    <location>
        <begin position="166"/>
        <end position="208"/>
    </location>
</feature>
<dbReference type="EMBL" id="CP017641">
    <property type="protein sequence ID" value="APZ95379.1"/>
    <property type="molecule type" value="Genomic_DNA"/>
</dbReference>
<dbReference type="KEGG" id="fmr:Fuma_05037"/>
<protein>
    <submittedName>
        <fullName evidence="8">Transposase</fullName>
    </submittedName>
</protein>
<dbReference type="KEGG" id="fmr:Fuma_00798"/>
<dbReference type="STRING" id="1891926.Fuma_00798"/>